<accession>A0A5S5D0X7</accession>
<sequence length="62" mass="7312">MITEIIYEAKCKHCVFFEKGRVLKNNGEESKRVIHFCNNKESELDHQMITLKDKACDKIQLL</sequence>
<name>A0A5S5D0X7_9SPHI</name>
<dbReference type="Proteomes" id="UP000325105">
    <property type="component" value="Unassembled WGS sequence"/>
</dbReference>
<evidence type="ECO:0000313" key="1">
    <source>
        <dbReference type="EMBL" id="TYP89415.1"/>
    </source>
</evidence>
<dbReference type="AlphaFoldDB" id="A0A5S5D0X7"/>
<reference evidence="1 2" key="1">
    <citation type="submission" date="2019-07" db="EMBL/GenBank/DDBJ databases">
        <title>Genomic Encyclopedia of Archaeal and Bacterial Type Strains, Phase II (KMG-II): from individual species to whole genera.</title>
        <authorList>
            <person name="Goeker M."/>
        </authorList>
    </citation>
    <scope>NUCLEOTIDE SEQUENCE [LARGE SCALE GENOMIC DNA]</scope>
    <source>
        <strain evidence="1 2">DSM 18850</strain>
    </source>
</reference>
<dbReference type="EMBL" id="VNHX01000027">
    <property type="protein sequence ID" value="TYP89415.1"/>
    <property type="molecule type" value="Genomic_DNA"/>
</dbReference>
<protein>
    <submittedName>
        <fullName evidence="1">Uncharacterized protein</fullName>
    </submittedName>
</protein>
<proteinExistence type="predicted"/>
<keyword evidence="2" id="KW-1185">Reference proteome</keyword>
<gene>
    <name evidence="1" type="ORF">BC792_12716</name>
</gene>
<comment type="caution">
    <text evidence="1">The sequence shown here is derived from an EMBL/GenBank/DDBJ whole genome shotgun (WGS) entry which is preliminary data.</text>
</comment>
<organism evidence="1 2">
    <name type="scientific">Sphingobacterium allocomposti</name>
    <dbReference type="NCBI Taxonomy" id="415956"/>
    <lineage>
        <taxon>Bacteria</taxon>
        <taxon>Pseudomonadati</taxon>
        <taxon>Bacteroidota</taxon>
        <taxon>Sphingobacteriia</taxon>
        <taxon>Sphingobacteriales</taxon>
        <taxon>Sphingobacteriaceae</taxon>
        <taxon>Sphingobacterium</taxon>
    </lineage>
</organism>
<evidence type="ECO:0000313" key="2">
    <source>
        <dbReference type="Proteomes" id="UP000325105"/>
    </source>
</evidence>